<dbReference type="InterPro" id="IPR000788">
    <property type="entry name" value="RNR_lg_C"/>
</dbReference>
<evidence type="ECO:0000313" key="9">
    <source>
        <dbReference type="EMBL" id="KAF6758165.1"/>
    </source>
</evidence>
<reference evidence="9 10" key="1">
    <citation type="submission" date="2020-07" db="EMBL/GenBank/DDBJ databases">
        <title>Comparative genomics of pyrophilous fungi reveals a link between fire events and developmental genes.</title>
        <authorList>
            <consortium name="DOE Joint Genome Institute"/>
            <person name="Steindorff A.S."/>
            <person name="Carver A."/>
            <person name="Calhoun S."/>
            <person name="Stillman K."/>
            <person name="Liu H."/>
            <person name="Lipzen A."/>
            <person name="Pangilinan J."/>
            <person name="Labutti K."/>
            <person name="Bruns T.D."/>
            <person name="Grigoriev I.V."/>
        </authorList>
    </citation>
    <scope>NUCLEOTIDE SEQUENCE [LARGE SCALE GENOMIC DNA]</scope>
    <source>
        <strain evidence="9 10">CBS 144469</strain>
    </source>
</reference>
<dbReference type="GO" id="GO:0004748">
    <property type="term" value="F:ribonucleoside-diphosphate reductase activity, thioredoxin disulfide as acceptor"/>
    <property type="evidence" value="ECO:0007669"/>
    <property type="project" value="UniProtKB-EC"/>
</dbReference>
<evidence type="ECO:0000256" key="5">
    <source>
        <dbReference type="ARBA" id="ARBA00024942"/>
    </source>
</evidence>
<comment type="similarity">
    <text evidence="1 6">Belongs to the ribonucleoside diphosphate reductase large chain family.</text>
</comment>
<dbReference type="InterPro" id="IPR039718">
    <property type="entry name" value="Rrm1"/>
</dbReference>
<dbReference type="SUPFAM" id="SSF48168">
    <property type="entry name" value="R1 subunit of ribonucleotide reductase, N-terminal domain"/>
    <property type="match status" value="1"/>
</dbReference>
<accession>A0A8H6M7X9</accession>
<evidence type="ECO:0000256" key="2">
    <source>
        <dbReference type="ARBA" id="ARBA00012274"/>
    </source>
</evidence>
<dbReference type="SUPFAM" id="SSF51998">
    <property type="entry name" value="PFL-like glycyl radical enzymes"/>
    <property type="match status" value="1"/>
</dbReference>
<evidence type="ECO:0000256" key="6">
    <source>
        <dbReference type="RuleBase" id="RU003410"/>
    </source>
</evidence>
<comment type="caution">
    <text evidence="9">The sequence shown here is derived from an EMBL/GenBank/DDBJ whole genome shotgun (WGS) entry which is preliminary data.</text>
</comment>
<dbReference type="PANTHER" id="PTHR11573">
    <property type="entry name" value="RIBONUCLEOSIDE-DIPHOSPHATE REDUCTASE LARGE CHAIN"/>
    <property type="match status" value="1"/>
</dbReference>
<comment type="catalytic activity">
    <reaction evidence="6">
        <text>a 2'-deoxyribonucleoside 5'-diphosphate + [thioredoxin]-disulfide + H2O = a ribonucleoside 5'-diphosphate + [thioredoxin]-dithiol</text>
        <dbReference type="Rhea" id="RHEA:23252"/>
        <dbReference type="Rhea" id="RHEA-COMP:10698"/>
        <dbReference type="Rhea" id="RHEA-COMP:10700"/>
        <dbReference type="ChEBI" id="CHEBI:15377"/>
        <dbReference type="ChEBI" id="CHEBI:29950"/>
        <dbReference type="ChEBI" id="CHEBI:50058"/>
        <dbReference type="ChEBI" id="CHEBI:57930"/>
        <dbReference type="ChEBI" id="CHEBI:73316"/>
        <dbReference type="EC" id="1.17.4.1"/>
    </reaction>
</comment>
<evidence type="ECO:0000256" key="3">
    <source>
        <dbReference type="ARBA" id="ARBA00023002"/>
    </source>
</evidence>
<dbReference type="Pfam" id="PF02867">
    <property type="entry name" value="Ribonuc_red_lgC"/>
    <property type="match status" value="1"/>
</dbReference>
<dbReference type="GO" id="GO:0009263">
    <property type="term" value="P:deoxyribonucleotide biosynthetic process"/>
    <property type="evidence" value="ECO:0007669"/>
    <property type="project" value="UniProtKB-KW"/>
</dbReference>
<dbReference type="PANTHER" id="PTHR11573:SF6">
    <property type="entry name" value="RIBONUCLEOSIDE-DIPHOSPHATE REDUCTASE LARGE SUBUNIT"/>
    <property type="match status" value="1"/>
</dbReference>
<organism evidence="9 10">
    <name type="scientific">Ephemerocybe angulata</name>
    <dbReference type="NCBI Taxonomy" id="980116"/>
    <lineage>
        <taxon>Eukaryota</taxon>
        <taxon>Fungi</taxon>
        <taxon>Dikarya</taxon>
        <taxon>Basidiomycota</taxon>
        <taxon>Agaricomycotina</taxon>
        <taxon>Agaricomycetes</taxon>
        <taxon>Agaricomycetidae</taxon>
        <taxon>Agaricales</taxon>
        <taxon>Agaricineae</taxon>
        <taxon>Psathyrellaceae</taxon>
        <taxon>Ephemerocybe</taxon>
    </lineage>
</organism>
<proteinExistence type="inferred from homology"/>
<feature type="domain" description="Ribonucleotide reductase large subunit C-terminal" evidence="8">
    <location>
        <begin position="212"/>
        <end position="750"/>
    </location>
</feature>
<evidence type="ECO:0000259" key="7">
    <source>
        <dbReference type="Pfam" id="PF00317"/>
    </source>
</evidence>
<dbReference type="GO" id="GO:0005971">
    <property type="term" value="C:ribonucleoside-diphosphate reductase complex"/>
    <property type="evidence" value="ECO:0007669"/>
    <property type="project" value="TreeGrafter"/>
</dbReference>
<dbReference type="InterPro" id="IPR013346">
    <property type="entry name" value="NrdE_NrdA_C"/>
</dbReference>
<comment type="function">
    <text evidence="5 6">Provides the precursors necessary for DNA synthesis. Catalyzes the biosynthesis of deoxyribonucleotides from the corresponding ribonucleotides.</text>
</comment>
<evidence type="ECO:0000313" key="10">
    <source>
        <dbReference type="Proteomes" id="UP000521943"/>
    </source>
</evidence>
<feature type="domain" description="Ribonucleotide reductase large subunit N-terminal" evidence="7">
    <location>
        <begin position="138"/>
        <end position="208"/>
    </location>
</feature>
<dbReference type="UniPathway" id="UPA00326"/>
<keyword evidence="10" id="KW-1185">Reference proteome</keyword>
<dbReference type="OrthoDB" id="3035814at2759"/>
<evidence type="ECO:0000259" key="8">
    <source>
        <dbReference type="Pfam" id="PF02867"/>
    </source>
</evidence>
<dbReference type="Gene3D" id="3.20.70.20">
    <property type="match status" value="1"/>
</dbReference>
<protein>
    <recommendedName>
        <fullName evidence="2 6">Ribonucleoside-diphosphate reductase</fullName>
        <ecNumber evidence="2 6">1.17.4.1</ecNumber>
    </recommendedName>
</protein>
<evidence type="ECO:0000256" key="1">
    <source>
        <dbReference type="ARBA" id="ARBA00010406"/>
    </source>
</evidence>
<name>A0A8H6M7X9_9AGAR</name>
<dbReference type="Proteomes" id="UP000521943">
    <property type="component" value="Unassembled WGS sequence"/>
</dbReference>
<keyword evidence="4 6" id="KW-0215">Deoxyribonucleotide synthesis</keyword>
<dbReference type="AlphaFoldDB" id="A0A8H6M7X9"/>
<dbReference type="InterPro" id="IPR013509">
    <property type="entry name" value="RNR_lsu_N"/>
</dbReference>
<dbReference type="EMBL" id="JACGCI010000019">
    <property type="protein sequence ID" value="KAF6758165.1"/>
    <property type="molecule type" value="Genomic_DNA"/>
</dbReference>
<dbReference type="Pfam" id="PF00317">
    <property type="entry name" value="Ribonuc_red_lgN"/>
    <property type="match status" value="1"/>
</dbReference>
<sequence>MPPWSQWIVVKRDGSARFPIWTLQKRIMTTFDGTPTEKETSIGQRVLEAVVNKIDSPIESRSIDSLIAETANPQMVSDPIYGVVAARIELSSIYKETESTFSAAMGRASSLLSGDFMDLVNRHACELDDMIQDHRDTFFSFLALRSLRRTYLLKGGGRIFERPQFLFLRVAVALHGSDLDAVYDTYSLLSQFRFMFASPTYFNAGTKSNQLSSCFLLPARREDDIFQTLSATADISRGGGGIGMGIQSIPAKGFETCVSPESTRFLTSTSFDRSVTKGIERRGIVPVLKMFDSAVDVIDQGMNKRPSAIAAYIEPWHAEIFSFVRMRRNKGTDSDRTNRLFYGLWVNDLFMQRVEADQEWTLFCPSDVPSLVELFEEDFNLAYERYEAENLGKATVRARDLWSEIVESLIETGGPYILFKDSINTKSNQSHNGTITHGNLCTEIVQYSNRLETAVCTLASVVLPTYVRADNSFDYAALEDVVRQIVFSLNRLIQKSSYPDGSTEYSAKQHRAIGIGVQGLADALVMMGLPFDSDEALEFNAHLAECIYFAALDESCNMTRVYGAYPQFPGSPTADGILQFDFWDGVMFSGRYDWSKLREKVVKGLCNSLVTAFMPTAGTTTITGCSESTEPFPGLIYTRRVLAGQFPVINRLLVRKLQKLDLWSDAMRDTIISNDGSIQDIEAIPFEIRRLFKTVWEVDPVDLVRAAAARGPFVCQSQSMSLYFAAPTVSQVSSVLFQGWKAGLKTGVYYLRTKAATKPLPITLPVGMWNRPAGIADGRDDIATCTVCSA</sequence>
<keyword evidence="3 6" id="KW-0560">Oxidoreductase</keyword>
<dbReference type="InterPro" id="IPR008926">
    <property type="entry name" value="RNR_R1-su_N"/>
</dbReference>
<evidence type="ECO:0000256" key="4">
    <source>
        <dbReference type="ARBA" id="ARBA00023116"/>
    </source>
</evidence>
<dbReference type="PRINTS" id="PR01183">
    <property type="entry name" value="RIBORDTASEM1"/>
</dbReference>
<gene>
    <name evidence="9" type="ORF">DFP72DRAFT_1064891</name>
</gene>
<dbReference type="NCBIfam" id="TIGR02506">
    <property type="entry name" value="NrdE_NrdA"/>
    <property type="match status" value="1"/>
</dbReference>
<dbReference type="GO" id="GO:0005524">
    <property type="term" value="F:ATP binding"/>
    <property type="evidence" value="ECO:0007669"/>
    <property type="project" value="InterPro"/>
</dbReference>
<dbReference type="EC" id="1.17.4.1" evidence="2 6"/>